<dbReference type="InterPro" id="IPR044479">
    <property type="entry name" value="LGALDH-like"/>
</dbReference>
<dbReference type="InterPro" id="IPR023210">
    <property type="entry name" value="NADP_OxRdtase_dom"/>
</dbReference>
<sequence length="348" mass="39353">MCELALPATFVEGFHDEEVRKMPYRSLGNTGLNVSRLSLGAGGFSYFYGEYDIDECKKTVYEAIKNGINFIDTGPWYGHGESEKILGLCLENIPRKAYYLASKVGRYEKEPEKMFNFSAERSRMSIDESLARLKLSYVDLLQVHDVEFAPTLDTVLNETLPTIQEIVLSGKAKHIGITGYPVNTLKECIELSQVPIETILSYCRSTMIDNTLDDFMSFLKSRNVGVINAAVNSMGLLTNQGPPTWHPASEEIKQVCRKASEHCKENQVELGKLAVYHGLQNESTDTVLVGMNNTKLLAYNLDVLRNGLTKHEENVYEEVKRILQAMPAQSHWENVELEQFKRSQFKFA</sequence>
<organism evidence="2 3">
    <name type="scientific">Ceutorhynchus assimilis</name>
    <name type="common">cabbage seed weevil</name>
    <dbReference type="NCBI Taxonomy" id="467358"/>
    <lineage>
        <taxon>Eukaryota</taxon>
        <taxon>Metazoa</taxon>
        <taxon>Ecdysozoa</taxon>
        <taxon>Arthropoda</taxon>
        <taxon>Hexapoda</taxon>
        <taxon>Insecta</taxon>
        <taxon>Pterygota</taxon>
        <taxon>Neoptera</taxon>
        <taxon>Endopterygota</taxon>
        <taxon>Coleoptera</taxon>
        <taxon>Polyphaga</taxon>
        <taxon>Cucujiformia</taxon>
        <taxon>Curculionidae</taxon>
        <taxon>Ceutorhynchinae</taxon>
        <taxon>Ceutorhynchus</taxon>
    </lineage>
</organism>
<dbReference type="OrthoDB" id="48988at2759"/>
<dbReference type="PANTHER" id="PTHR42686">
    <property type="entry name" value="GH17980P-RELATED"/>
    <property type="match status" value="1"/>
</dbReference>
<dbReference type="Gene3D" id="3.20.20.100">
    <property type="entry name" value="NADP-dependent oxidoreductase domain"/>
    <property type="match status" value="1"/>
</dbReference>
<keyword evidence="3" id="KW-1185">Reference proteome</keyword>
<evidence type="ECO:0000259" key="1">
    <source>
        <dbReference type="Pfam" id="PF00248"/>
    </source>
</evidence>
<accession>A0A9N9MSQ8</accession>
<dbReference type="EMBL" id="OU892281">
    <property type="protein sequence ID" value="CAG9769557.1"/>
    <property type="molecule type" value="Genomic_DNA"/>
</dbReference>
<protein>
    <recommendedName>
        <fullName evidence="1">NADP-dependent oxidoreductase domain-containing protein</fullName>
    </recommendedName>
</protein>
<dbReference type="AlphaFoldDB" id="A0A9N9MSQ8"/>
<proteinExistence type="predicted"/>
<gene>
    <name evidence="2" type="ORF">CEUTPL_LOCUS10063</name>
</gene>
<dbReference type="PANTHER" id="PTHR42686:SF1">
    <property type="entry name" value="GH17980P-RELATED"/>
    <property type="match status" value="1"/>
</dbReference>
<dbReference type="FunFam" id="3.20.20.100:FF:000011">
    <property type="entry name" value="Aldo/keto reductase"/>
    <property type="match status" value="1"/>
</dbReference>
<dbReference type="SUPFAM" id="SSF51430">
    <property type="entry name" value="NAD(P)-linked oxidoreductase"/>
    <property type="match status" value="1"/>
</dbReference>
<dbReference type="Proteomes" id="UP001152799">
    <property type="component" value="Chromosome 5"/>
</dbReference>
<evidence type="ECO:0000313" key="3">
    <source>
        <dbReference type="Proteomes" id="UP001152799"/>
    </source>
</evidence>
<name>A0A9N9MSQ8_9CUCU</name>
<reference evidence="2" key="1">
    <citation type="submission" date="2022-01" db="EMBL/GenBank/DDBJ databases">
        <authorList>
            <person name="King R."/>
        </authorList>
    </citation>
    <scope>NUCLEOTIDE SEQUENCE</scope>
</reference>
<dbReference type="Pfam" id="PF00248">
    <property type="entry name" value="Aldo_ket_red"/>
    <property type="match status" value="1"/>
</dbReference>
<evidence type="ECO:0000313" key="2">
    <source>
        <dbReference type="EMBL" id="CAG9769557.1"/>
    </source>
</evidence>
<dbReference type="InterPro" id="IPR036812">
    <property type="entry name" value="NAD(P)_OxRdtase_dom_sf"/>
</dbReference>
<dbReference type="CDD" id="cd19163">
    <property type="entry name" value="AKR_galDH"/>
    <property type="match status" value="1"/>
</dbReference>
<dbReference type="InterPro" id="IPR020471">
    <property type="entry name" value="AKR"/>
</dbReference>
<dbReference type="GO" id="GO:0005829">
    <property type="term" value="C:cytosol"/>
    <property type="evidence" value="ECO:0007669"/>
    <property type="project" value="TreeGrafter"/>
</dbReference>
<dbReference type="GO" id="GO:0010349">
    <property type="term" value="F:L-galactose dehydrogenase activity"/>
    <property type="evidence" value="ECO:0007669"/>
    <property type="project" value="InterPro"/>
</dbReference>
<feature type="domain" description="NADP-dependent oxidoreductase" evidence="1">
    <location>
        <begin position="37"/>
        <end position="312"/>
    </location>
</feature>